<dbReference type="SUPFAM" id="SSF53822">
    <property type="entry name" value="Periplasmic binding protein-like I"/>
    <property type="match status" value="1"/>
</dbReference>
<feature type="chain" id="PRO_5041634239" evidence="1">
    <location>
        <begin position="27"/>
        <end position="448"/>
    </location>
</feature>
<feature type="signal peptide" evidence="1">
    <location>
        <begin position="1"/>
        <end position="26"/>
    </location>
</feature>
<organism evidence="2">
    <name type="scientific">Leptolyngbya sp. NK1-12</name>
    <dbReference type="NCBI Taxonomy" id="2547451"/>
    <lineage>
        <taxon>Bacteria</taxon>
        <taxon>Bacillati</taxon>
        <taxon>Cyanobacteriota</taxon>
        <taxon>Cyanophyceae</taxon>
        <taxon>Leptolyngbyales</taxon>
        <taxon>Leptolyngbyaceae</taxon>
        <taxon>Leptolyngbya group</taxon>
        <taxon>Leptolyngbya</taxon>
    </lineage>
</organism>
<dbReference type="EMBL" id="CP053586">
    <property type="protein sequence ID" value="WNZ26220.1"/>
    <property type="molecule type" value="Genomic_DNA"/>
</dbReference>
<dbReference type="Pfam" id="PF13433">
    <property type="entry name" value="Peripla_BP_5"/>
    <property type="match status" value="1"/>
</dbReference>
<accession>A0AA97AI43</accession>
<evidence type="ECO:0000256" key="1">
    <source>
        <dbReference type="SAM" id="SignalP"/>
    </source>
</evidence>
<name>A0AA97AI43_9CYAN</name>
<dbReference type="GO" id="GO:0006865">
    <property type="term" value="P:amino acid transport"/>
    <property type="evidence" value="ECO:0007669"/>
    <property type="project" value="InterPro"/>
</dbReference>
<dbReference type="NCBIfam" id="TIGR03407">
    <property type="entry name" value="urea_ABC_UrtA"/>
    <property type="match status" value="1"/>
</dbReference>
<dbReference type="AlphaFoldDB" id="A0AA97AI43"/>
<evidence type="ECO:0000313" key="2">
    <source>
        <dbReference type="EMBL" id="WNZ26220.1"/>
    </source>
</evidence>
<dbReference type="RefSeq" id="WP_316432453.1">
    <property type="nucleotide sequence ID" value="NZ_CP053586.1"/>
</dbReference>
<gene>
    <name evidence="2" type="primary">urtA</name>
    <name evidence="2" type="ORF">HJG54_27635</name>
</gene>
<keyword evidence="1" id="KW-0732">Signal</keyword>
<dbReference type="InterPro" id="IPR028082">
    <property type="entry name" value="Peripla_BP_I"/>
</dbReference>
<dbReference type="PRINTS" id="PR00337">
    <property type="entry name" value="LEUILEVALBP"/>
</dbReference>
<dbReference type="CDD" id="cd06355">
    <property type="entry name" value="PBP1_FmdD-like"/>
    <property type="match status" value="1"/>
</dbReference>
<proteinExistence type="predicted"/>
<reference evidence="2" key="1">
    <citation type="submission" date="2020-05" db="EMBL/GenBank/DDBJ databases">
        <authorList>
            <person name="Zhu T."/>
            <person name="Keshari N."/>
            <person name="Lu X."/>
        </authorList>
    </citation>
    <scope>NUCLEOTIDE SEQUENCE</scope>
    <source>
        <strain evidence="2">NK1-12</strain>
    </source>
</reference>
<dbReference type="InterPro" id="IPR017777">
    <property type="entry name" value="ABC_urea-bd_UrtA"/>
</dbReference>
<dbReference type="InterPro" id="IPR000709">
    <property type="entry name" value="Leu_Ile_Val-bd"/>
</dbReference>
<dbReference type="PANTHER" id="PTHR47628">
    <property type="match status" value="1"/>
</dbReference>
<sequence>MTRQFGRRKFLLYGSATLGTSILLKACAGGTTTGTGSESPAADASPADSPAAAAGGDTIKVGILHSLSGTMAISEKSVVDSTELAIEEINKAGGLLGKQIEAVKEDGASDWPTFAEKARKLIDEDQVVVIFGCWTSASRKAVLPVFEEKNHMLFYPVQYEGQECSKNIFYTGAAPNQQIEPSVDWLLEEKGKDFYLVGSDYVFPRTANTIIKAQLEAKGGKTVGEDYLPLGSTEVTPIIAKIRSALPNGGVIYNTLNGDSNVAFFKQLQGAGLTPDRYPVMSVSIAEEEVKAIGTEFLKGHFAAWNYFMTVESPENQKYVEAFKAKFGDDRVTNDPMEAAYISVNIWKQAVEKAGEAGTPSSLEKVREAAYGQKFAAPEGPVTMNTNHHISKTVRIGEVRDDGLFEIVYETPAPVDPVPWNQFVADTKGFACDWTRTGVDNPGKFKES</sequence>
<dbReference type="Gene3D" id="3.40.50.2300">
    <property type="match status" value="2"/>
</dbReference>
<protein>
    <submittedName>
        <fullName evidence="2">Urea ABC transporter substrate-binding protein</fullName>
    </submittedName>
</protein>
<dbReference type="PANTHER" id="PTHR47628:SF1">
    <property type="entry name" value="ALIPHATIC AMIDASE EXPRESSION-REGULATING PROTEIN"/>
    <property type="match status" value="1"/>
</dbReference>